<name>A0A1F6UZ64_9PROT</name>
<dbReference type="Pfam" id="PF00106">
    <property type="entry name" value="adh_short"/>
    <property type="match status" value="1"/>
</dbReference>
<dbReference type="AlphaFoldDB" id="A0A1F6UZ64"/>
<accession>A0A1F6UZ64</accession>
<dbReference type="Proteomes" id="UP000179076">
    <property type="component" value="Unassembled WGS sequence"/>
</dbReference>
<evidence type="ECO:0000313" key="1">
    <source>
        <dbReference type="EMBL" id="OGI62662.1"/>
    </source>
</evidence>
<organism evidence="1 2">
    <name type="scientific">Candidatus Muproteobacteria bacterium RBG_16_60_9</name>
    <dbReference type="NCBI Taxonomy" id="1817755"/>
    <lineage>
        <taxon>Bacteria</taxon>
        <taxon>Pseudomonadati</taxon>
        <taxon>Pseudomonadota</taxon>
        <taxon>Candidatus Muproteobacteria</taxon>
    </lineage>
</organism>
<evidence type="ECO:0000313" key="2">
    <source>
        <dbReference type="Proteomes" id="UP000179076"/>
    </source>
</evidence>
<dbReference type="InterPro" id="IPR036291">
    <property type="entry name" value="NAD(P)-bd_dom_sf"/>
</dbReference>
<dbReference type="Gene3D" id="3.40.50.720">
    <property type="entry name" value="NAD(P)-binding Rossmann-like Domain"/>
    <property type="match status" value="1"/>
</dbReference>
<protein>
    <submittedName>
        <fullName evidence="1">Short-chain dehydrogenase</fullName>
    </submittedName>
</protein>
<dbReference type="PRINTS" id="PR00081">
    <property type="entry name" value="GDHRDH"/>
</dbReference>
<reference evidence="1 2" key="1">
    <citation type="journal article" date="2016" name="Nat. Commun.">
        <title>Thousands of microbial genomes shed light on interconnected biogeochemical processes in an aquifer system.</title>
        <authorList>
            <person name="Anantharaman K."/>
            <person name="Brown C.T."/>
            <person name="Hug L.A."/>
            <person name="Sharon I."/>
            <person name="Castelle C.J."/>
            <person name="Probst A.J."/>
            <person name="Thomas B.C."/>
            <person name="Singh A."/>
            <person name="Wilkins M.J."/>
            <person name="Karaoz U."/>
            <person name="Brodie E.L."/>
            <person name="Williams K.H."/>
            <person name="Hubbard S.S."/>
            <person name="Banfield J.F."/>
        </authorList>
    </citation>
    <scope>NUCLEOTIDE SEQUENCE [LARGE SCALE GENOMIC DNA]</scope>
</reference>
<dbReference type="PANTHER" id="PTHR43431:SF1">
    <property type="entry name" value="OS08G0476300 PROTEIN"/>
    <property type="match status" value="1"/>
</dbReference>
<dbReference type="SUPFAM" id="SSF51735">
    <property type="entry name" value="NAD(P)-binding Rossmann-fold domains"/>
    <property type="match status" value="1"/>
</dbReference>
<dbReference type="EMBL" id="MFSP01000171">
    <property type="protein sequence ID" value="OGI62662.1"/>
    <property type="molecule type" value="Genomic_DNA"/>
</dbReference>
<dbReference type="InterPro" id="IPR002347">
    <property type="entry name" value="SDR_fam"/>
</dbReference>
<comment type="caution">
    <text evidence="1">The sequence shown here is derived from an EMBL/GenBank/DDBJ whole genome shotgun (WGS) entry which is preliminary data.</text>
</comment>
<proteinExistence type="predicted"/>
<sequence length="237" mass="25424">MSQEIAVVVGVGPGLGWSLVQRFAVAGIQTIAAARNADKLNRLMDQAGDLSAHIHPHACDVTQHEDVAALFAATAKRFGEPNVVIFNAGAFEMAGILDITPAAFERCWRVGCLGGFLVGQAAARIMVALGSGTIIFTGATASLRGGARFANLAVPKFGLRALAQSMARELGPKGVHVAHVIIDGQIESERYRHLAEQRGPDSLLPPDAIAESYYQLHRQPRGAWTHELDLRPWAEKF</sequence>
<dbReference type="PANTHER" id="PTHR43431">
    <property type="entry name" value="OXIDOREDUCTASE, SHORT CHAIN DEHYDROGENASE/REDUCTASE FAMILY (AFU_ORTHOLOGUE AFUA_5G14000)"/>
    <property type="match status" value="1"/>
</dbReference>
<gene>
    <name evidence="1" type="ORF">A2W18_02805</name>
</gene>